<evidence type="ECO:0000313" key="7">
    <source>
        <dbReference type="EMBL" id="WRT68576.1"/>
    </source>
</evidence>
<dbReference type="SUPFAM" id="SSF51230">
    <property type="entry name" value="Single hybrid motif"/>
    <property type="match status" value="1"/>
</dbReference>
<dbReference type="PROSITE" id="PS00189">
    <property type="entry name" value="LIPOYL"/>
    <property type="match status" value="1"/>
</dbReference>
<feature type="domain" description="Lipoyl-binding" evidence="5">
    <location>
        <begin position="31"/>
        <end position="107"/>
    </location>
</feature>
<evidence type="ECO:0000256" key="2">
    <source>
        <dbReference type="ARBA" id="ARBA00022823"/>
    </source>
</evidence>
<organism evidence="7 8">
    <name type="scientific">Kwoniella shivajii</name>
    <dbReference type="NCBI Taxonomy" id="564305"/>
    <lineage>
        <taxon>Eukaryota</taxon>
        <taxon>Fungi</taxon>
        <taxon>Dikarya</taxon>
        <taxon>Basidiomycota</taxon>
        <taxon>Agaricomycotina</taxon>
        <taxon>Tremellomycetes</taxon>
        <taxon>Tremellales</taxon>
        <taxon>Cryptococcaceae</taxon>
        <taxon>Kwoniella</taxon>
    </lineage>
</organism>
<accession>A0ABZ1D3G4</accession>
<dbReference type="Proteomes" id="UP001329825">
    <property type="component" value="Chromosome 7"/>
</dbReference>
<evidence type="ECO:0000256" key="3">
    <source>
        <dbReference type="ARBA" id="ARBA00022946"/>
    </source>
</evidence>
<dbReference type="InterPro" id="IPR003016">
    <property type="entry name" value="2-oxoA_DH_lipoyl-BS"/>
</dbReference>
<dbReference type="InterPro" id="IPR036625">
    <property type="entry name" value="E3-bd_dom_sf"/>
</dbReference>
<dbReference type="InterPro" id="IPR011053">
    <property type="entry name" value="Single_hybrid_motif"/>
</dbReference>
<keyword evidence="8" id="KW-1185">Reference proteome</keyword>
<dbReference type="SUPFAM" id="SSF47005">
    <property type="entry name" value="Peripheral subunit-binding domain of 2-oxo acid dehydrogenase complex"/>
    <property type="match status" value="1"/>
</dbReference>
<evidence type="ECO:0000256" key="4">
    <source>
        <dbReference type="SAM" id="MobiDB-lite"/>
    </source>
</evidence>
<protein>
    <recommendedName>
        <fullName evidence="9">Pyruvate dehydrogenase X component</fullName>
    </recommendedName>
</protein>
<feature type="region of interest" description="Disordered" evidence="4">
    <location>
        <begin position="247"/>
        <end position="276"/>
    </location>
</feature>
<dbReference type="Pfam" id="PF00364">
    <property type="entry name" value="Biotin_lipoyl"/>
    <property type="match status" value="1"/>
</dbReference>
<dbReference type="InterPro" id="IPR004167">
    <property type="entry name" value="PSBD"/>
</dbReference>
<feature type="domain" description="Peripheral subunit-binding (PSBD)" evidence="6">
    <location>
        <begin position="189"/>
        <end position="229"/>
    </location>
</feature>
<dbReference type="EMBL" id="CP141887">
    <property type="protein sequence ID" value="WRT68576.1"/>
    <property type="molecule type" value="Genomic_DNA"/>
</dbReference>
<keyword evidence="3" id="KW-0809">Transit peptide</keyword>
<feature type="compositionally biased region" description="Low complexity" evidence="4">
    <location>
        <begin position="129"/>
        <end position="138"/>
    </location>
</feature>
<dbReference type="PROSITE" id="PS51826">
    <property type="entry name" value="PSBD"/>
    <property type="match status" value="1"/>
</dbReference>
<comment type="similarity">
    <text evidence="1">Belongs to the 2-oxoacid dehydrogenase family.</text>
</comment>
<sequence>MRGTASITTLLRSTRPSSTLPIRNVNIRYATTSMRMPAMSPTMTEGGIASWKLKEGDSFTAGDVLLEVETDKATIDVESQEDGIIGKIIVEAGSSKIPVGQVIAILAEEGDDLSSIKVPDDLSPPNHEGSSSSASGSSDTPKEEPKIEEKKVETKEEKPKRQEQESSSSSSSSSTNQKHEHKEIKHSKPLLPSVSRLLQESNLTSEQISKLKGSGRHGMLTKGDVLVALGKIKTAFGSAEKLNLDVMGPSGKRASENKATQPTDGAAPAKKETPLDGPALRRLILAGLSKATEPSKPIIQHTQTSLPLSSDAEFDSILSPYSSLLSAPKPRVDIPSQAELKDIESTGSAVAPKKDEWAGLF</sequence>
<dbReference type="CDD" id="cd06849">
    <property type="entry name" value="lipoyl_domain"/>
    <property type="match status" value="1"/>
</dbReference>
<feature type="compositionally biased region" description="Basic and acidic residues" evidence="4">
    <location>
        <begin position="140"/>
        <end position="164"/>
    </location>
</feature>
<name>A0ABZ1D3G4_9TREE</name>
<dbReference type="PANTHER" id="PTHR23151">
    <property type="entry name" value="DIHYDROLIPOAMIDE ACETYL/SUCCINYL-TRANSFERASE-RELATED"/>
    <property type="match status" value="1"/>
</dbReference>
<gene>
    <name evidence="7" type="ORF">IL334_005554</name>
</gene>
<dbReference type="PROSITE" id="PS50968">
    <property type="entry name" value="BIOTINYL_LIPOYL"/>
    <property type="match status" value="1"/>
</dbReference>
<dbReference type="PANTHER" id="PTHR23151:SF82">
    <property type="entry name" value="PYRUVATE DEHYDROGENASE COMPLEX PROTEIN X COMPONENT, MITOCHONDRIAL"/>
    <property type="match status" value="1"/>
</dbReference>
<dbReference type="RefSeq" id="XP_062793316.1">
    <property type="nucleotide sequence ID" value="XM_062937265.1"/>
</dbReference>
<dbReference type="GeneID" id="87957685"/>
<evidence type="ECO:0000259" key="6">
    <source>
        <dbReference type="PROSITE" id="PS51826"/>
    </source>
</evidence>
<dbReference type="InterPro" id="IPR045257">
    <property type="entry name" value="E2/Pdx1"/>
</dbReference>
<evidence type="ECO:0000259" key="5">
    <source>
        <dbReference type="PROSITE" id="PS50968"/>
    </source>
</evidence>
<feature type="region of interest" description="Disordered" evidence="4">
    <location>
        <begin position="115"/>
        <end position="192"/>
    </location>
</feature>
<dbReference type="Gene3D" id="2.40.50.100">
    <property type="match status" value="1"/>
</dbReference>
<evidence type="ECO:0008006" key="9">
    <source>
        <dbReference type="Google" id="ProtNLM"/>
    </source>
</evidence>
<evidence type="ECO:0000256" key="1">
    <source>
        <dbReference type="ARBA" id="ARBA00007317"/>
    </source>
</evidence>
<proteinExistence type="inferred from homology"/>
<evidence type="ECO:0000313" key="8">
    <source>
        <dbReference type="Proteomes" id="UP001329825"/>
    </source>
</evidence>
<keyword evidence="2" id="KW-0450">Lipoyl</keyword>
<dbReference type="Gene3D" id="4.10.320.10">
    <property type="entry name" value="E3-binding domain"/>
    <property type="match status" value="1"/>
</dbReference>
<reference evidence="7 8" key="1">
    <citation type="submission" date="2024-01" db="EMBL/GenBank/DDBJ databases">
        <title>Comparative genomics of Cryptococcus and Kwoniella reveals pathogenesis evolution and contrasting modes of karyotype evolution via chromosome fusion or intercentromeric recombination.</title>
        <authorList>
            <person name="Coelho M.A."/>
            <person name="David-Palma M."/>
            <person name="Shea T."/>
            <person name="Bowers K."/>
            <person name="McGinley-Smith S."/>
            <person name="Mohammad A.W."/>
            <person name="Gnirke A."/>
            <person name="Yurkov A.M."/>
            <person name="Nowrousian M."/>
            <person name="Sun S."/>
            <person name="Cuomo C.A."/>
            <person name="Heitman J."/>
        </authorList>
    </citation>
    <scope>NUCLEOTIDE SEQUENCE [LARGE SCALE GENOMIC DNA]</scope>
    <source>
        <strain evidence="7">CBS 11374</strain>
    </source>
</reference>
<dbReference type="InterPro" id="IPR000089">
    <property type="entry name" value="Biotin_lipoyl"/>
</dbReference>